<sequence>MDSRVYASFNIMFLGDKSFRTALYWQAIKDYQWRILRLSILLTILSILIVSTIPSTYLGTAKLEFLSRQTALASEAHLPLTETLKHNELASIYEEMLLENITKGLLTKLTKLKLSDVDSELEKALTEYVVITRIKQKIRTALPFMPQQDPDFLAPKQLLMLKNNYTKEQLIQNLHLRYSSRQREVYIDYKDRNATFAIIIAKLAADLYVQSVAETKTQLTEQFEQQVKLNTMQPSTLANTVDSNIHIGNYTTIRLKPNRILIVSMSFLVSLLVISSLVLLLVRLQAADGYKNQLLTAKSSKSNT</sequence>
<evidence type="ECO:0000256" key="1">
    <source>
        <dbReference type="SAM" id="Phobius"/>
    </source>
</evidence>
<comment type="caution">
    <text evidence="2">The sequence shown here is derived from an EMBL/GenBank/DDBJ whole genome shotgun (WGS) entry which is preliminary data.</text>
</comment>
<protein>
    <submittedName>
        <fullName evidence="2">Uncharacterized protein</fullName>
    </submittedName>
</protein>
<reference evidence="3" key="1">
    <citation type="submission" date="2016-02" db="EMBL/GenBank/DDBJ databases">
        <authorList>
            <person name="Schultz-Johansen M."/>
            <person name="Glaring M.A."/>
            <person name="Bech P.K."/>
            <person name="Stougaard P."/>
        </authorList>
    </citation>
    <scope>NUCLEOTIDE SEQUENCE [LARGE SCALE GENOMIC DNA]</scope>
    <source>
        <strain evidence="3">S66</strain>
    </source>
</reference>
<accession>A0A136A193</accession>
<dbReference type="EMBL" id="LSNE01000005">
    <property type="protein sequence ID" value="KXI29002.1"/>
    <property type="molecule type" value="Genomic_DNA"/>
</dbReference>
<keyword evidence="1" id="KW-0472">Membrane</keyword>
<evidence type="ECO:0000313" key="3">
    <source>
        <dbReference type="Proteomes" id="UP000070299"/>
    </source>
</evidence>
<keyword evidence="1" id="KW-1133">Transmembrane helix</keyword>
<gene>
    <name evidence="2" type="ORF">AX660_12580</name>
</gene>
<feature type="transmembrane region" description="Helical" evidence="1">
    <location>
        <begin position="260"/>
        <end position="282"/>
    </location>
</feature>
<organism evidence="2 3">
    <name type="scientific">Paraglaciecola hydrolytica</name>
    <dbReference type="NCBI Taxonomy" id="1799789"/>
    <lineage>
        <taxon>Bacteria</taxon>
        <taxon>Pseudomonadati</taxon>
        <taxon>Pseudomonadota</taxon>
        <taxon>Gammaproteobacteria</taxon>
        <taxon>Alteromonadales</taxon>
        <taxon>Alteromonadaceae</taxon>
        <taxon>Paraglaciecola</taxon>
    </lineage>
</organism>
<name>A0A136A193_9ALTE</name>
<evidence type="ECO:0000313" key="2">
    <source>
        <dbReference type="EMBL" id="KXI29002.1"/>
    </source>
</evidence>
<dbReference type="AlphaFoldDB" id="A0A136A193"/>
<proteinExistence type="predicted"/>
<dbReference type="Proteomes" id="UP000070299">
    <property type="component" value="Unassembled WGS sequence"/>
</dbReference>
<keyword evidence="1" id="KW-0812">Transmembrane</keyword>
<dbReference type="STRING" id="1799789.AX660_12580"/>
<keyword evidence="3" id="KW-1185">Reference proteome</keyword>
<feature type="transmembrane region" description="Helical" evidence="1">
    <location>
        <begin position="35"/>
        <end position="58"/>
    </location>
</feature>